<sequence length="513" mass="55279">MGENENDTFILAEQHKDQTETDLRKAALAKLDLASWSPAHWKAVLVAGSGFLTDSYDNFVISIIVTIIGYVYYSNAGNNVPNMESGWLKAASSWGNLVGQFIFGIMGDIFGRKRMYGVELIILIIGALGCALAAPPARGLSFVAVLGFWRFILGVGIGGDYPVSGVITSEFASVKNRGTMIALVFAMQGVGILLGSVVSVLALLAYKDMAYSDPMNLDYVWRVIAGFGMIPALCAVYFRLTIPETPRFAMDVQGDVAGGARSALEFMNAAKPSDEDLEAEAPKKRKVSFFAGFAAYFSKWGNLKVLIGTAMTWFLLDIGYYGTNLNTTTIIKAIGWGAPSGKPAAYDVVWNLAVGTTIVNLCGNFPGYFFTVFFVDRIGRKPIQFMGFTVLTICFALLAGLYDTLKNNAIGGFVFVYCVAQFFFNFGPNSTTFIVPAEAFPTHVRSSAHGISAAAGKLGAILAAQAFDPLKSTSGGVPMLLWIFAGCCFLGVLFTFLIPETNGKSLEELGDYE</sequence>
<keyword evidence="3 5" id="KW-1133">Transmembrane helix</keyword>
<feature type="transmembrane region" description="Helical" evidence="5">
    <location>
        <begin position="348"/>
        <end position="373"/>
    </location>
</feature>
<dbReference type="Pfam" id="PF00083">
    <property type="entry name" value="Sugar_tr"/>
    <property type="match status" value="1"/>
</dbReference>
<evidence type="ECO:0000313" key="8">
    <source>
        <dbReference type="Proteomes" id="UP001210925"/>
    </source>
</evidence>
<proteinExistence type="predicted"/>
<keyword evidence="2 5" id="KW-0812">Transmembrane</keyword>
<dbReference type="Gene3D" id="1.20.1250.20">
    <property type="entry name" value="MFS general substrate transporter like domains"/>
    <property type="match status" value="1"/>
</dbReference>
<evidence type="ECO:0000259" key="6">
    <source>
        <dbReference type="PROSITE" id="PS50850"/>
    </source>
</evidence>
<evidence type="ECO:0000256" key="2">
    <source>
        <dbReference type="ARBA" id="ARBA00022692"/>
    </source>
</evidence>
<feature type="transmembrane region" description="Helical" evidence="5">
    <location>
        <begin position="219"/>
        <end position="240"/>
    </location>
</feature>
<feature type="transmembrane region" description="Helical" evidence="5">
    <location>
        <begin position="117"/>
        <end position="134"/>
    </location>
</feature>
<dbReference type="CDD" id="cd17364">
    <property type="entry name" value="MFS_PhT"/>
    <property type="match status" value="1"/>
</dbReference>
<dbReference type="InterPro" id="IPR005828">
    <property type="entry name" value="MFS_sugar_transport-like"/>
</dbReference>
<dbReference type="InterPro" id="IPR020846">
    <property type="entry name" value="MFS_dom"/>
</dbReference>
<gene>
    <name evidence="7" type="primary">PT3_3</name>
    <name evidence="7" type="ORF">HK103_003252</name>
</gene>
<feature type="transmembrane region" description="Helical" evidence="5">
    <location>
        <begin position="180"/>
        <end position="207"/>
    </location>
</feature>
<evidence type="ECO:0000256" key="1">
    <source>
        <dbReference type="ARBA" id="ARBA00004141"/>
    </source>
</evidence>
<dbReference type="InterPro" id="IPR036259">
    <property type="entry name" value="MFS_trans_sf"/>
</dbReference>
<comment type="caution">
    <text evidence="7">The sequence shown here is derived from an EMBL/GenBank/DDBJ whole genome shotgun (WGS) entry which is preliminary data.</text>
</comment>
<dbReference type="SUPFAM" id="SSF103473">
    <property type="entry name" value="MFS general substrate transporter"/>
    <property type="match status" value="1"/>
</dbReference>
<dbReference type="PROSITE" id="PS00216">
    <property type="entry name" value="SUGAR_TRANSPORT_1"/>
    <property type="match status" value="1"/>
</dbReference>
<comment type="subcellular location">
    <subcellularLocation>
        <location evidence="1">Membrane</location>
        <topology evidence="1">Multi-pass membrane protein</topology>
    </subcellularLocation>
</comment>
<reference evidence="7" key="1">
    <citation type="submission" date="2020-05" db="EMBL/GenBank/DDBJ databases">
        <title>Phylogenomic resolution of chytrid fungi.</title>
        <authorList>
            <person name="Stajich J.E."/>
            <person name="Amses K."/>
            <person name="Simmons R."/>
            <person name="Seto K."/>
            <person name="Myers J."/>
            <person name="Bonds A."/>
            <person name="Quandt C.A."/>
            <person name="Barry K."/>
            <person name="Liu P."/>
            <person name="Grigoriev I."/>
            <person name="Longcore J.E."/>
            <person name="James T.Y."/>
        </authorList>
    </citation>
    <scope>NUCLEOTIDE SEQUENCE</scope>
    <source>
        <strain evidence="7">PLAUS21</strain>
    </source>
</reference>
<dbReference type="GO" id="GO:0016020">
    <property type="term" value="C:membrane"/>
    <property type="evidence" value="ECO:0007669"/>
    <property type="project" value="UniProtKB-SubCell"/>
</dbReference>
<accession>A0AAD5Y988</accession>
<dbReference type="GO" id="GO:0022857">
    <property type="term" value="F:transmembrane transporter activity"/>
    <property type="evidence" value="ECO:0007669"/>
    <property type="project" value="InterPro"/>
</dbReference>
<keyword evidence="4 5" id="KW-0472">Membrane</keyword>
<keyword evidence="8" id="KW-1185">Reference proteome</keyword>
<organism evidence="7 8">
    <name type="scientific">Boothiomyces macroporosus</name>
    <dbReference type="NCBI Taxonomy" id="261099"/>
    <lineage>
        <taxon>Eukaryota</taxon>
        <taxon>Fungi</taxon>
        <taxon>Fungi incertae sedis</taxon>
        <taxon>Chytridiomycota</taxon>
        <taxon>Chytridiomycota incertae sedis</taxon>
        <taxon>Chytridiomycetes</taxon>
        <taxon>Rhizophydiales</taxon>
        <taxon>Terramycetaceae</taxon>
        <taxon>Boothiomyces</taxon>
    </lineage>
</organism>
<name>A0AAD5Y988_9FUNG</name>
<dbReference type="PROSITE" id="PS00217">
    <property type="entry name" value="SUGAR_TRANSPORT_2"/>
    <property type="match status" value="1"/>
</dbReference>
<evidence type="ECO:0000256" key="5">
    <source>
        <dbReference type="SAM" id="Phobius"/>
    </source>
</evidence>
<feature type="domain" description="Major facilitator superfamily (MFS) profile" evidence="6">
    <location>
        <begin position="43"/>
        <end position="503"/>
    </location>
</feature>
<dbReference type="EMBL" id="JADGKB010000023">
    <property type="protein sequence ID" value="KAJ3258870.1"/>
    <property type="molecule type" value="Genomic_DNA"/>
</dbReference>
<dbReference type="InterPro" id="IPR005829">
    <property type="entry name" value="Sugar_transporter_CS"/>
</dbReference>
<dbReference type="PROSITE" id="PS50850">
    <property type="entry name" value="MFS"/>
    <property type="match status" value="1"/>
</dbReference>
<feature type="transmembrane region" description="Helical" evidence="5">
    <location>
        <begin position="140"/>
        <end position="159"/>
    </location>
</feature>
<evidence type="ECO:0000313" key="7">
    <source>
        <dbReference type="EMBL" id="KAJ3258870.1"/>
    </source>
</evidence>
<feature type="transmembrane region" description="Helical" evidence="5">
    <location>
        <begin position="408"/>
        <end position="427"/>
    </location>
</feature>
<evidence type="ECO:0000256" key="3">
    <source>
        <dbReference type="ARBA" id="ARBA00022989"/>
    </source>
</evidence>
<feature type="transmembrane region" description="Helical" evidence="5">
    <location>
        <begin position="56"/>
        <end position="73"/>
    </location>
</feature>
<dbReference type="PANTHER" id="PTHR24064">
    <property type="entry name" value="SOLUTE CARRIER FAMILY 22 MEMBER"/>
    <property type="match status" value="1"/>
</dbReference>
<evidence type="ECO:0000256" key="4">
    <source>
        <dbReference type="ARBA" id="ARBA00023136"/>
    </source>
</evidence>
<protein>
    <submittedName>
        <fullName evidence="7">Phosphate transporter</fullName>
    </submittedName>
</protein>
<dbReference type="AlphaFoldDB" id="A0AAD5Y988"/>
<dbReference type="Proteomes" id="UP001210925">
    <property type="component" value="Unassembled WGS sequence"/>
</dbReference>
<feature type="transmembrane region" description="Helical" evidence="5">
    <location>
        <begin position="385"/>
        <end position="402"/>
    </location>
</feature>
<feature type="transmembrane region" description="Helical" evidence="5">
    <location>
        <begin position="479"/>
        <end position="498"/>
    </location>
</feature>